<gene>
    <name evidence="10" type="ORF">VOF76_27550</name>
</gene>
<evidence type="ECO:0000256" key="8">
    <source>
        <dbReference type="ARBA" id="ARBA00033192"/>
    </source>
</evidence>
<dbReference type="PANTHER" id="PTHR30288">
    <property type="entry name" value="FLAGELLAR CAP/ASSEMBLY PROTEIN FLID"/>
    <property type="match status" value="1"/>
</dbReference>
<accession>A0ABU6IE31</accession>
<evidence type="ECO:0000256" key="7">
    <source>
        <dbReference type="ARBA" id="ARBA00033074"/>
    </source>
</evidence>
<evidence type="ECO:0000256" key="3">
    <source>
        <dbReference type="ARBA" id="ARBA00011255"/>
    </source>
</evidence>
<evidence type="ECO:0000256" key="1">
    <source>
        <dbReference type="ARBA" id="ARBA00004365"/>
    </source>
</evidence>
<name>A0ABU6IE31_9ENTR</name>
<comment type="subcellular location">
    <subcellularLocation>
        <location evidence="1">Bacterial flagellum</location>
    </subcellularLocation>
</comment>
<evidence type="ECO:0000256" key="2">
    <source>
        <dbReference type="ARBA" id="ARBA00009764"/>
    </source>
</evidence>
<evidence type="ECO:0000259" key="9">
    <source>
        <dbReference type="Pfam" id="PF02465"/>
    </source>
</evidence>
<keyword evidence="10" id="KW-0966">Cell projection</keyword>
<evidence type="ECO:0000313" key="10">
    <source>
        <dbReference type="EMBL" id="MEC3939854.1"/>
    </source>
</evidence>
<keyword evidence="5" id="KW-0975">Bacterial flagellum</keyword>
<feature type="non-terminal residue" evidence="10">
    <location>
        <position position="74"/>
    </location>
</feature>
<evidence type="ECO:0000256" key="5">
    <source>
        <dbReference type="ARBA" id="ARBA00023143"/>
    </source>
</evidence>
<keyword evidence="10" id="KW-0282">Flagellum</keyword>
<dbReference type="Proteomes" id="UP001357437">
    <property type="component" value="Unassembled WGS sequence"/>
</dbReference>
<feature type="domain" description="Flagellar hook-associated protein 2 N-terminal" evidence="9">
    <location>
        <begin position="12"/>
        <end position="71"/>
    </location>
</feature>
<dbReference type="InterPro" id="IPR040026">
    <property type="entry name" value="FliD"/>
</dbReference>
<reference evidence="10 11" key="1">
    <citation type="submission" date="2024-01" db="EMBL/GenBank/DDBJ databases">
        <title>Comparative Genomics of Leclercia adecarboxylata Strains Isolated from Several Sources.</title>
        <authorList>
            <person name="Yescas-Zazueta V."/>
            <person name="Balbuena-Alonso M.G."/>
            <person name="Valencia D."/>
            <person name="Mendez-Pfeiffer P.A."/>
            <person name="Ballesteros-Monrreal M.G."/>
            <person name="Rocha-Gracia R.D.C."/>
            <person name="Barrios-Villa E."/>
        </authorList>
    </citation>
    <scope>NUCLEOTIDE SEQUENCE [LARGE SCALE GENOMIC DNA]</scope>
    <source>
        <strain evidence="10 11">33MEM</strain>
    </source>
</reference>
<keyword evidence="11" id="KW-1185">Reference proteome</keyword>
<dbReference type="PANTHER" id="PTHR30288:SF0">
    <property type="entry name" value="FLAGELLAR HOOK-ASSOCIATED PROTEIN 2"/>
    <property type="match status" value="1"/>
</dbReference>
<comment type="function">
    <text evidence="6">Required for the morphogenesis and for the elongation of the flagellar filament by facilitating polymerization of the flagellin monomers at the tip of growing filament. Forms a capping structure, which prevents flagellin subunits (transported through the central channel of the flagellum) from leaking out without polymerization at the distal end.</text>
</comment>
<protein>
    <recommendedName>
        <fullName evidence="4">Flagellar hook-associated protein 2</fullName>
    </recommendedName>
    <alternativeName>
        <fullName evidence="8">Filament cap protein</fullName>
    </alternativeName>
    <alternativeName>
        <fullName evidence="7">Flagellar cap protein</fullName>
    </alternativeName>
</protein>
<evidence type="ECO:0000256" key="6">
    <source>
        <dbReference type="ARBA" id="ARBA00025175"/>
    </source>
</evidence>
<dbReference type="Pfam" id="PF02465">
    <property type="entry name" value="FliD_N"/>
    <property type="match status" value="1"/>
</dbReference>
<dbReference type="RefSeq" id="WP_326293515.1">
    <property type="nucleotide sequence ID" value="NZ_JAYMCU010000417.1"/>
</dbReference>
<sequence>MASISSLGAGTSLDLNTLYDNLQTAEQTKLTPITQQQTSYKAKLTAWGVVQTALTKFQTAADALKNTSAIAQSK</sequence>
<comment type="caution">
    <text evidence="10">The sequence shown here is derived from an EMBL/GenBank/DDBJ whole genome shotgun (WGS) entry which is preliminary data.</text>
</comment>
<evidence type="ECO:0000313" key="11">
    <source>
        <dbReference type="Proteomes" id="UP001357437"/>
    </source>
</evidence>
<keyword evidence="10" id="KW-0969">Cilium</keyword>
<evidence type="ECO:0000256" key="4">
    <source>
        <dbReference type="ARBA" id="ARBA00016246"/>
    </source>
</evidence>
<proteinExistence type="inferred from homology"/>
<organism evidence="10 11">
    <name type="scientific">Leclercia adecarboxylata</name>
    <dbReference type="NCBI Taxonomy" id="83655"/>
    <lineage>
        <taxon>Bacteria</taxon>
        <taxon>Pseudomonadati</taxon>
        <taxon>Pseudomonadota</taxon>
        <taxon>Gammaproteobacteria</taxon>
        <taxon>Enterobacterales</taxon>
        <taxon>Enterobacteriaceae</taxon>
        <taxon>Leclercia</taxon>
    </lineage>
</organism>
<dbReference type="EMBL" id="JAYMCU010000417">
    <property type="protein sequence ID" value="MEC3939854.1"/>
    <property type="molecule type" value="Genomic_DNA"/>
</dbReference>
<comment type="similarity">
    <text evidence="2">Belongs to the FliD family.</text>
</comment>
<comment type="subunit">
    <text evidence="3">Homopentamer.</text>
</comment>
<dbReference type="InterPro" id="IPR003481">
    <property type="entry name" value="FliD_N"/>
</dbReference>